<dbReference type="InterPro" id="IPR020835">
    <property type="entry name" value="Catalase_sf"/>
</dbReference>
<organism evidence="9 10">
    <name type="scientific">Dyadobacter chenhuakuii</name>
    <dbReference type="NCBI Taxonomy" id="2909339"/>
    <lineage>
        <taxon>Bacteria</taxon>
        <taxon>Pseudomonadati</taxon>
        <taxon>Bacteroidota</taxon>
        <taxon>Cytophagia</taxon>
        <taxon>Cytophagales</taxon>
        <taxon>Spirosomataceae</taxon>
        <taxon>Dyadobacter</taxon>
    </lineage>
</organism>
<keyword evidence="10" id="KW-1185">Reference proteome</keyword>
<evidence type="ECO:0000256" key="3">
    <source>
        <dbReference type="ARBA" id="ARBA00022559"/>
    </source>
</evidence>
<dbReference type="PANTHER" id="PTHR11465:SF9">
    <property type="entry name" value="CATALASE"/>
    <property type="match status" value="1"/>
</dbReference>
<protein>
    <recommendedName>
        <fullName evidence="2">catalase</fullName>
        <ecNumber evidence="2">1.11.1.6</ecNumber>
    </recommendedName>
</protein>
<name>A0ABY5E8E2_9BACT</name>
<keyword evidence="9" id="KW-0614">Plasmid</keyword>
<evidence type="ECO:0000313" key="9">
    <source>
        <dbReference type="EMBL" id="UTM21773.1"/>
    </source>
</evidence>
<evidence type="ECO:0000313" key="10">
    <source>
        <dbReference type="Proteomes" id="UP001055420"/>
    </source>
</evidence>
<evidence type="ECO:0000256" key="2">
    <source>
        <dbReference type="ARBA" id="ARBA00012314"/>
    </source>
</evidence>
<dbReference type="Gene3D" id="1.20.1280.120">
    <property type="match status" value="1"/>
</dbReference>
<evidence type="ECO:0000256" key="5">
    <source>
        <dbReference type="ARBA" id="ARBA00022723"/>
    </source>
</evidence>
<keyword evidence="3 9" id="KW-0575">Peroxidase</keyword>
<dbReference type="SUPFAM" id="SSF56634">
    <property type="entry name" value="Heme-dependent catalase-like"/>
    <property type="match status" value="1"/>
</dbReference>
<geneLocation type="plasmid" evidence="9 10">
    <name>unnamed</name>
</geneLocation>
<dbReference type="Pfam" id="PF00199">
    <property type="entry name" value="Catalase"/>
    <property type="match status" value="1"/>
</dbReference>
<dbReference type="PANTHER" id="PTHR11465">
    <property type="entry name" value="CATALASE"/>
    <property type="match status" value="1"/>
</dbReference>
<dbReference type="Proteomes" id="UP001055420">
    <property type="component" value="Plasmid unnamed"/>
</dbReference>
<reference evidence="9" key="1">
    <citation type="submission" date="2022-06" db="EMBL/GenBank/DDBJ databases">
        <title>Novel species in genus Dyadobacter.</title>
        <authorList>
            <person name="Ma C."/>
        </authorList>
    </citation>
    <scope>NUCLEOTIDE SEQUENCE</scope>
    <source>
        <strain evidence="9">CY22</strain>
        <plasmid evidence="9">unnamed</plasmid>
    </source>
</reference>
<accession>A0ABY5E8E2</accession>
<evidence type="ECO:0000259" key="8">
    <source>
        <dbReference type="Pfam" id="PF00199"/>
    </source>
</evidence>
<evidence type="ECO:0000256" key="1">
    <source>
        <dbReference type="ARBA" id="ARBA00005329"/>
    </source>
</evidence>
<feature type="domain" description="Catalase core" evidence="8">
    <location>
        <begin position="62"/>
        <end position="259"/>
    </location>
</feature>
<gene>
    <name evidence="9" type="ORF">NFI80_25190</name>
</gene>
<keyword evidence="4" id="KW-0349">Heme</keyword>
<dbReference type="Gene3D" id="2.40.180.10">
    <property type="entry name" value="Catalase core domain"/>
    <property type="match status" value="1"/>
</dbReference>
<sequence>MKTASLVAYLKTKRVLFIMVGIFLIASALVLAFAWSADLIGQRITTRTFLKDTPKTYPAGYRRAHGKGICFEGTFRASGKGVPFSIARVFAQKNVPVIGRFSLGSPDPYAPDNSTRTVSMALMLTADDGEQWRMKLNNEPYFATRDPEGFLEQVDAYKPVSNTGAPDPALVAAFLKKHPEAQKYVKWDATAPWTRSFAGAQYNVINSFVLIDAKGKQQAIRWSMRPHAEFTSWNVSQRKQASHDFLFEDLKKRLERGRYTGTLC</sequence>
<evidence type="ECO:0000256" key="4">
    <source>
        <dbReference type="ARBA" id="ARBA00022617"/>
    </source>
</evidence>
<keyword evidence="5" id="KW-0479">Metal-binding</keyword>
<dbReference type="GO" id="GO:0004096">
    <property type="term" value="F:catalase activity"/>
    <property type="evidence" value="ECO:0007669"/>
    <property type="project" value="UniProtKB-EC"/>
</dbReference>
<comment type="similarity">
    <text evidence="1">Belongs to the catalase family.</text>
</comment>
<keyword evidence="7" id="KW-0408">Iron</keyword>
<dbReference type="InterPro" id="IPR018028">
    <property type="entry name" value="Catalase"/>
</dbReference>
<dbReference type="InterPro" id="IPR011614">
    <property type="entry name" value="Catalase_core"/>
</dbReference>
<dbReference type="EMBL" id="CP099631">
    <property type="protein sequence ID" value="UTM21773.1"/>
    <property type="molecule type" value="Genomic_DNA"/>
</dbReference>
<proteinExistence type="inferred from homology"/>
<evidence type="ECO:0000256" key="6">
    <source>
        <dbReference type="ARBA" id="ARBA00023002"/>
    </source>
</evidence>
<evidence type="ECO:0000256" key="7">
    <source>
        <dbReference type="ARBA" id="ARBA00023004"/>
    </source>
</evidence>
<dbReference type="EC" id="1.11.1.6" evidence="2"/>
<keyword evidence="6 9" id="KW-0560">Oxidoreductase</keyword>